<evidence type="ECO:0000313" key="4">
    <source>
        <dbReference type="EMBL" id="MDU0268456.1"/>
    </source>
</evidence>
<dbReference type="PANTHER" id="PTHR22916">
    <property type="entry name" value="GLYCOSYLTRANSFERASE"/>
    <property type="match status" value="1"/>
</dbReference>
<dbReference type="EMBL" id="JAWDEV010000001">
    <property type="protein sequence ID" value="MDU0268456.1"/>
    <property type="molecule type" value="Genomic_DNA"/>
</dbReference>
<dbReference type="RefSeq" id="WP_227235866.1">
    <property type="nucleotide sequence ID" value="NZ_BAABZF010000001.1"/>
</dbReference>
<dbReference type="InterPro" id="IPR001173">
    <property type="entry name" value="Glyco_trans_2-like"/>
</dbReference>
<dbReference type="SUPFAM" id="SSF53448">
    <property type="entry name" value="Nucleotide-diphospho-sugar transferases"/>
    <property type="match status" value="1"/>
</dbReference>
<dbReference type="InterPro" id="IPR029044">
    <property type="entry name" value="Nucleotide-diphossugar_trans"/>
</dbReference>
<dbReference type="Gene3D" id="3.90.550.10">
    <property type="entry name" value="Spore Coat Polysaccharide Biosynthesis Protein SpsA, Chain A"/>
    <property type="match status" value="1"/>
</dbReference>
<dbReference type="Proteomes" id="UP001181086">
    <property type="component" value="Unassembled WGS sequence"/>
</dbReference>
<dbReference type="PANTHER" id="PTHR22916:SF51">
    <property type="entry name" value="GLYCOSYLTRANSFERASE EPSH-RELATED"/>
    <property type="match status" value="1"/>
</dbReference>
<gene>
    <name evidence="4" type="ORF">RVH45_00775</name>
</gene>
<evidence type="ECO:0000259" key="3">
    <source>
        <dbReference type="Pfam" id="PF00535"/>
    </source>
</evidence>
<dbReference type="CDD" id="cd00761">
    <property type="entry name" value="Glyco_tranf_GTA_type"/>
    <property type="match status" value="1"/>
</dbReference>
<dbReference type="EC" id="2.4.-.-" evidence="4"/>
<feature type="domain" description="Glycosyltransferase 2-like" evidence="3">
    <location>
        <begin position="5"/>
        <end position="134"/>
    </location>
</feature>
<evidence type="ECO:0000313" key="5">
    <source>
        <dbReference type="Proteomes" id="UP001181086"/>
    </source>
</evidence>
<accession>A0AAE4LPR5</accession>
<comment type="caution">
    <text evidence="4">The sequence shown here is derived from an EMBL/GenBank/DDBJ whole genome shotgun (WGS) entry which is preliminary data.</text>
</comment>
<proteinExistence type="predicted"/>
<dbReference type="Pfam" id="PF00535">
    <property type="entry name" value="Glycos_transf_2"/>
    <property type="match status" value="1"/>
</dbReference>
<sequence>MVQVSILVPVYKCENFVYKCADSLFSQTFEDVEFIFYDDCSPDRSVQVIESCLKKYPNRRDQVRIISGKYNVGVAAARNLLLAEANGEYIWYIDSDDWIEPDSITLLYHTAITSNADAISFGFYCESISRYTVRYFTYKSREECLQDVIGSNWGVIWRFFFRRLIAINNEIVFPLGYKGGEDYVFCVKYLFYATSIVCVDTALYHYVVYNTMSLIATKDIQSLVHQYDATLAVESFLNENNVLRLYSKDLDLRKSYVVVSFNNYFIHIWGQLYLASWKRMAGRYKQKIKNIFGCIIRWI</sequence>
<name>A0AAE4LPR5_9BACT</name>
<protein>
    <submittedName>
        <fullName evidence="4">Glycosyltransferase family 2 protein</fullName>
        <ecNumber evidence="4">2.4.-.-</ecNumber>
    </submittedName>
</protein>
<dbReference type="AlphaFoldDB" id="A0AAE4LPR5"/>
<reference evidence="4" key="1">
    <citation type="submission" date="2023-10" db="EMBL/GenBank/DDBJ databases">
        <title>Genome of Potential pathogenic bacteria in Crohn's disease.</title>
        <authorList>
            <person name="Rodriguez-Palacios A."/>
        </authorList>
    </citation>
    <scope>NUCLEOTIDE SEQUENCE</scope>
    <source>
        <strain evidence="4">CavFT-hAR62</strain>
    </source>
</reference>
<evidence type="ECO:0000256" key="1">
    <source>
        <dbReference type="ARBA" id="ARBA00022676"/>
    </source>
</evidence>
<evidence type="ECO:0000256" key="2">
    <source>
        <dbReference type="ARBA" id="ARBA00022679"/>
    </source>
</evidence>
<keyword evidence="2 4" id="KW-0808">Transferase</keyword>
<organism evidence="4 5">
    <name type="scientific">Phocaeicola dorei</name>
    <dbReference type="NCBI Taxonomy" id="357276"/>
    <lineage>
        <taxon>Bacteria</taxon>
        <taxon>Pseudomonadati</taxon>
        <taxon>Bacteroidota</taxon>
        <taxon>Bacteroidia</taxon>
        <taxon>Bacteroidales</taxon>
        <taxon>Bacteroidaceae</taxon>
        <taxon>Phocaeicola</taxon>
    </lineage>
</organism>
<keyword evidence="1 4" id="KW-0328">Glycosyltransferase</keyword>
<dbReference type="GO" id="GO:0016758">
    <property type="term" value="F:hexosyltransferase activity"/>
    <property type="evidence" value="ECO:0007669"/>
    <property type="project" value="UniProtKB-ARBA"/>
</dbReference>